<dbReference type="InterPro" id="IPR009241">
    <property type="entry name" value="HigB-like"/>
</dbReference>
<proteinExistence type="predicted"/>
<keyword evidence="2" id="KW-1185">Reference proteome</keyword>
<dbReference type="STRING" id="1285928.SAMN04487894_106107"/>
<sequence>MQTYTRNIFYYKDYFLDFYACQTEEVKKKFNWTLQLIATIDRVPKKYFRHMAGTDGLYEIRVEMVNNIYRAFAFFDEGQLIVIANAFQKKTQKTPKSELDLAKK</sequence>
<evidence type="ECO:0000313" key="2">
    <source>
        <dbReference type="Proteomes" id="UP000198757"/>
    </source>
</evidence>
<gene>
    <name evidence="1" type="ORF">SAMN04487894_106107</name>
</gene>
<reference evidence="2" key="1">
    <citation type="submission" date="2016-10" db="EMBL/GenBank/DDBJ databases">
        <authorList>
            <person name="Varghese N."/>
            <person name="Submissions S."/>
        </authorList>
    </citation>
    <scope>NUCLEOTIDE SEQUENCE [LARGE SCALE GENOMIC DNA]</scope>
    <source>
        <strain evidence="2">DSM 25811 / CCM 8410 / LMG 26954 / E90</strain>
    </source>
</reference>
<protein>
    <submittedName>
        <fullName evidence="1">Phage-related protein</fullName>
    </submittedName>
</protein>
<dbReference type="Proteomes" id="UP000198757">
    <property type="component" value="Unassembled WGS sequence"/>
</dbReference>
<organism evidence="1 2">
    <name type="scientific">Niabella drilacis (strain DSM 25811 / CCM 8410 / CCUG 62505 / LMG 26954 / E90)</name>
    <dbReference type="NCBI Taxonomy" id="1285928"/>
    <lineage>
        <taxon>Bacteria</taxon>
        <taxon>Pseudomonadati</taxon>
        <taxon>Bacteroidota</taxon>
        <taxon>Chitinophagia</taxon>
        <taxon>Chitinophagales</taxon>
        <taxon>Chitinophagaceae</taxon>
        <taxon>Niabella</taxon>
    </lineage>
</organism>
<dbReference type="Pfam" id="PF05973">
    <property type="entry name" value="Gp49"/>
    <property type="match status" value="1"/>
</dbReference>
<dbReference type="RefSeq" id="WP_090390435.1">
    <property type="nucleotide sequence ID" value="NZ_FMZO01000006.1"/>
</dbReference>
<name>A0A1G6S6E8_NIADE</name>
<dbReference type="AlphaFoldDB" id="A0A1G6S6E8"/>
<dbReference type="EMBL" id="FMZO01000006">
    <property type="protein sequence ID" value="SDD12264.1"/>
    <property type="molecule type" value="Genomic_DNA"/>
</dbReference>
<evidence type="ECO:0000313" key="1">
    <source>
        <dbReference type="EMBL" id="SDD12264.1"/>
    </source>
</evidence>
<dbReference type="OrthoDB" id="573082at2"/>
<accession>A0A1G6S6E8</accession>